<evidence type="ECO:0000313" key="8">
    <source>
        <dbReference type="EMBL" id="GAA5801558.1"/>
    </source>
</evidence>
<dbReference type="EMBL" id="BAABUJ010000019">
    <property type="protein sequence ID" value="GAA5801558.1"/>
    <property type="molecule type" value="Genomic_DNA"/>
</dbReference>
<keyword evidence="2" id="KW-0479">Metal-binding</keyword>
<dbReference type="InterPro" id="IPR036864">
    <property type="entry name" value="Zn2-C6_fun-type_DNA-bd_sf"/>
</dbReference>
<name>A0ABP9Y415_9FUNG</name>
<dbReference type="SMART" id="SM00066">
    <property type="entry name" value="GAL4"/>
    <property type="match status" value="1"/>
</dbReference>
<accession>A0ABP9Y415</accession>
<dbReference type="CDD" id="cd12148">
    <property type="entry name" value="fungal_TF_MHR"/>
    <property type="match status" value="1"/>
</dbReference>
<evidence type="ECO:0000313" key="9">
    <source>
        <dbReference type="Proteomes" id="UP001476247"/>
    </source>
</evidence>
<reference evidence="8 9" key="1">
    <citation type="submission" date="2024-04" db="EMBL/GenBank/DDBJ databases">
        <title>genome sequences of Mucor flavus KT1a and Helicostylum pulchrum KT1b strains isolation_sourced from the surface of a dry-aged beef.</title>
        <authorList>
            <person name="Toyotome T."/>
            <person name="Hosono M."/>
            <person name="Torimaru M."/>
            <person name="Fukuda K."/>
            <person name="Mikami N."/>
        </authorList>
    </citation>
    <scope>NUCLEOTIDE SEQUENCE [LARGE SCALE GENOMIC DNA]</scope>
    <source>
        <strain evidence="8 9">KT1b</strain>
    </source>
</reference>
<dbReference type="PROSITE" id="PS00463">
    <property type="entry name" value="ZN2_CY6_FUNGAL_1"/>
    <property type="match status" value="1"/>
</dbReference>
<feature type="compositionally biased region" description="Basic and acidic residues" evidence="6">
    <location>
        <begin position="565"/>
        <end position="574"/>
    </location>
</feature>
<protein>
    <recommendedName>
        <fullName evidence="7">Zn(2)-C6 fungal-type domain-containing protein</fullName>
    </recommendedName>
</protein>
<dbReference type="Proteomes" id="UP001476247">
    <property type="component" value="Unassembled WGS sequence"/>
</dbReference>
<sequence length="745" mass="85636">MATLRKGKTVPCEGCRERKKKCSAGQPCERCKRLGIQCYYLKPVSPPKIEYLDSVQNQQVQLHVEVLEDIMRTMEREMYLLKSPLLIKHDSAYADEDFDTTVSRSIQPTATTATPANWKLTLNGGQFSIHTDIQSYTSLLKHIETLGTQSLYPIIKQPTLASLSAGGGYLHRHVLSSILRKGNYRATLHCIQTSQKQQQQQQQQPKKLLEAPQVISQQSNLALQLIDAYFSCRFLHRVIFHQKTFYDLFVDRRVDPESSPVVCALSAAVLTMHCKHALSIVPYTEHMALAEYYFQKARTAVSKQFDQVSMETMVSYLHMSLYKVNLLRPQEANMYLEMAIRIRQILAEETYRLEPVYTTTKKTLKSKIQSRYMREYETFKRLHAGFQDAVQFIQFVNNQRGVPVKQPKHKLCNKENTTFQKLFQSICAELYDPKPMPDESKQTIRAIMKEHYIGCMVKVIGPYFSRVRFGLDDMVPLSFLLKTEEDLKQVYYHQIPLNYRLAPSIFEDGLDDTEFKHRLQEDGRCDVVSVTLAARFYQSLLALHEPFLPVIKRPPTIMDLSMLQERTEPAETTRQKKRKKKVRESQSPALASLSSSNTLSSSSSSDDTDDDDTVLSVHALRAQEVCHKCSITVVRLLEYQCTTLQACTIPVPSLLCAWDILMRNACLGMTAVDLQESGASNYLAERDVQSAREYAVRCIEILRRGYIFNGAERGIWEYYEKIEQQLLKALDVSMLSTVKYWEPPY</sequence>
<dbReference type="Pfam" id="PF00172">
    <property type="entry name" value="Zn_clus"/>
    <property type="match status" value="1"/>
</dbReference>
<proteinExistence type="predicted"/>
<evidence type="ECO:0000256" key="2">
    <source>
        <dbReference type="ARBA" id="ARBA00022723"/>
    </source>
</evidence>
<evidence type="ECO:0000259" key="7">
    <source>
        <dbReference type="PROSITE" id="PS50048"/>
    </source>
</evidence>
<evidence type="ECO:0000256" key="5">
    <source>
        <dbReference type="ARBA" id="ARBA00023242"/>
    </source>
</evidence>
<evidence type="ECO:0000256" key="1">
    <source>
        <dbReference type="ARBA" id="ARBA00004123"/>
    </source>
</evidence>
<dbReference type="Gene3D" id="4.10.240.10">
    <property type="entry name" value="Zn(2)-C6 fungal-type DNA-binding domain"/>
    <property type="match status" value="1"/>
</dbReference>
<evidence type="ECO:0000256" key="3">
    <source>
        <dbReference type="ARBA" id="ARBA00023015"/>
    </source>
</evidence>
<comment type="caution">
    <text evidence="8">The sequence shown here is derived from an EMBL/GenBank/DDBJ whole genome shotgun (WGS) entry which is preliminary data.</text>
</comment>
<dbReference type="PROSITE" id="PS50048">
    <property type="entry name" value="ZN2_CY6_FUNGAL_2"/>
    <property type="match status" value="1"/>
</dbReference>
<keyword evidence="3" id="KW-0805">Transcription regulation</keyword>
<dbReference type="SUPFAM" id="SSF57701">
    <property type="entry name" value="Zn2/Cys6 DNA-binding domain"/>
    <property type="match status" value="1"/>
</dbReference>
<keyword evidence="4" id="KW-0804">Transcription</keyword>
<feature type="compositionally biased region" description="Low complexity" evidence="6">
    <location>
        <begin position="592"/>
        <end position="605"/>
    </location>
</feature>
<evidence type="ECO:0000256" key="6">
    <source>
        <dbReference type="SAM" id="MobiDB-lite"/>
    </source>
</evidence>
<gene>
    <name evidence="8" type="ORF">HPULCUR_007006</name>
</gene>
<feature type="domain" description="Zn(2)-C6 fungal-type" evidence="7">
    <location>
        <begin position="11"/>
        <end position="40"/>
    </location>
</feature>
<organism evidence="8 9">
    <name type="scientific">Helicostylum pulchrum</name>
    <dbReference type="NCBI Taxonomy" id="562976"/>
    <lineage>
        <taxon>Eukaryota</taxon>
        <taxon>Fungi</taxon>
        <taxon>Fungi incertae sedis</taxon>
        <taxon>Mucoromycota</taxon>
        <taxon>Mucoromycotina</taxon>
        <taxon>Mucoromycetes</taxon>
        <taxon>Mucorales</taxon>
        <taxon>Mucorineae</taxon>
        <taxon>Mucoraceae</taxon>
        <taxon>Helicostylum</taxon>
    </lineage>
</organism>
<keyword evidence="5" id="KW-0539">Nucleus</keyword>
<dbReference type="InterPro" id="IPR001138">
    <property type="entry name" value="Zn2Cys6_DnaBD"/>
</dbReference>
<dbReference type="PANTHER" id="PTHR47338">
    <property type="entry name" value="ZN(II)2CYS6 TRANSCRIPTION FACTOR (EUROFUNG)-RELATED"/>
    <property type="match status" value="1"/>
</dbReference>
<dbReference type="CDD" id="cd00067">
    <property type="entry name" value="GAL4"/>
    <property type="match status" value="1"/>
</dbReference>
<dbReference type="InterPro" id="IPR050815">
    <property type="entry name" value="TF_fung"/>
</dbReference>
<evidence type="ECO:0000256" key="4">
    <source>
        <dbReference type="ARBA" id="ARBA00023163"/>
    </source>
</evidence>
<comment type="subcellular location">
    <subcellularLocation>
        <location evidence="1">Nucleus</location>
    </subcellularLocation>
</comment>
<keyword evidence="9" id="KW-1185">Reference proteome</keyword>
<feature type="region of interest" description="Disordered" evidence="6">
    <location>
        <begin position="563"/>
        <end position="610"/>
    </location>
</feature>
<dbReference type="PANTHER" id="PTHR47338:SF5">
    <property type="entry name" value="ZN(II)2CYS6 TRANSCRIPTION FACTOR (EUROFUNG)"/>
    <property type="match status" value="1"/>
</dbReference>